<comment type="caution">
    <text evidence="1">The sequence shown here is derived from an EMBL/GenBank/DDBJ whole genome shotgun (WGS) entry which is preliminary data.</text>
</comment>
<dbReference type="EMBL" id="PQXI01000021">
    <property type="protein sequence ID" value="TGO28932.1"/>
    <property type="molecule type" value="Genomic_DNA"/>
</dbReference>
<protein>
    <submittedName>
        <fullName evidence="1">Uncharacterized protein</fullName>
    </submittedName>
</protein>
<accession>A0A4Z1G0S3</accession>
<evidence type="ECO:0000313" key="2">
    <source>
        <dbReference type="Proteomes" id="UP000297910"/>
    </source>
</evidence>
<evidence type="ECO:0000313" key="1">
    <source>
        <dbReference type="EMBL" id="TGO28932.1"/>
    </source>
</evidence>
<organism evidence="1 2">
    <name type="scientific">Botrytis paeoniae</name>
    <dbReference type="NCBI Taxonomy" id="278948"/>
    <lineage>
        <taxon>Eukaryota</taxon>
        <taxon>Fungi</taxon>
        <taxon>Dikarya</taxon>
        <taxon>Ascomycota</taxon>
        <taxon>Pezizomycotina</taxon>
        <taxon>Leotiomycetes</taxon>
        <taxon>Helotiales</taxon>
        <taxon>Sclerotiniaceae</taxon>
        <taxon>Botrytis</taxon>
    </lineage>
</organism>
<name>A0A4Z1G0S3_9HELO</name>
<gene>
    <name evidence="1" type="ORF">BPAE_0021g00570</name>
</gene>
<dbReference type="Proteomes" id="UP000297910">
    <property type="component" value="Unassembled WGS sequence"/>
</dbReference>
<reference evidence="1 2" key="1">
    <citation type="submission" date="2017-12" db="EMBL/GenBank/DDBJ databases">
        <title>Comparative genomics of Botrytis spp.</title>
        <authorList>
            <person name="Valero-Jimenez C.A."/>
            <person name="Tapia P."/>
            <person name="Veloso J."/>
            <person name="Silva-Moreno E."/>
            <person name="Staats M."/>
            <person name="Valdes J.H."/>
            <person name="Van Kan J.A.L."/>
        </authorList>
    </citation>
    <scope>NUCLEOTIDE SEQUENCE [LARGE SCALE GENOMIC DNA]</scope>
    <source>
        <strain evidence="1 2">Bp0003</strain>
    </source>
</reference>
<sequence>MYNDIAVGDLARSNLKEYGGLSSASQTLQLRVEEASVLSSLVFHQKVETSKNPGSSGFTLRTSIPMTAITEYKFGVADAKKMSEAMVKAVPHDWHHKGYGIISFKADYVHLSAFEDEIPPTLVPNTAEELKKYVRRVESATPPHSFEFIDKSKFVKDMSFLKRVHAVWETDNESNPYYKWIRNSSQQHQLGHESLFAPGDRPAFSKAGLILALAEF</sequence>
<keyword evidence="2" id="KW-1185">Reference proteome</keyword>
<proteinExistence type="predicted"/>
<dbReference type="AlphaFoldDB" id="A0A4Z1G0S3"/>